<dbReference type="Proteomes" id="UP000029393">
    <property type="component" value="Unassembled WGS sequence"/>
</dbReference>
<evidence type="ECO:0000256" key="1">
    <source>
        <dbReference type="SAM" id="Phobius"/>
    </source>
</evidence>
<sequence>MRMPAIVIGVILLVIGGLIAGGVFKFQSTEKVADIGPIEISKTDTKTPPINLGWILLGAGAVAVVVGVASKK</sequence>
<name>A0A091B2Q4_9GAMM</name>
<dbReference type="AlphaFoldDB" id="A0A091B2Q4"/>
<gene>
    <name evidence="2" type="ORF">N787_02565</name>
</gene>
<proteinExistence type="predicted"/>
<organism evidence="2 3">
    <name type="scientific">Arenimonas metalli CF5-1</name>
    <dbReference type="NCBI Taxonomy" id="1384056"/>
    <lineage>
        <taxon>Bacteria</taxon>
        <taxon>Pseudomonadati</taxon>
        <taxon>Pseudomonadota</taxon>
        <taxon>Gammaproteobacteria</taxon>
        <taxon>Lysobacterales</taxon>
        <taxon>Lysobacteraceae</taxon>
        <taxon>Arenimonas</taxon>
    </lineage>
</organism>
<dbReference type="PATRIC" id="fig|1384056.3.peg.1632"/>
<evidence type="ECO:0000313" key="3">
    <source>
        <dbReference type="Proteomes" id="UP000029393"/>
    </source>
</evidence>
<dbReference type="RefSeq" id="WP_034212627.1">
    <property type="nucleotide sequence ID" value="NZ_AVCK01000022.1"/>
</dbReference>
<keyword evidence="1" id="KW-0472">Membrane</keyword>
<accession>A0A091B2Q4</accession>
<feature type="transmembrane region" description="Helical" evidence="1">
    <location>
        <begin position="52"/>
        <end position="70"/>
    </location>
</feature>
<reference evidence="2 3" key="1">
    <citation type="submission" date="2013-09" db="EMBL/GenBank/DDBJ databases">
        <title>Genome sequencing of Arenimonas metalli.</title>
        <authorList>
            <person name="Chen F."/>
            <person name="Wang G."/>
        </authorList>
    </citation>
    <scope>NUCLEOTIDE SEQUENCE [LARGE SCALE GENOMIC DNA]</scope>
    <source>
        <strain evidence="2 3">CF5-1</strain>
    </source>
</reference>
<dbReference type="STRING" id="1384056.N787_02565"/>
<keyword evidence="1" id="KW-0812">Transmembrane</keyword>
<protein>
    <recommendedName>
        <fullName evidence="4">DUF3185 domain-containing protein</fullName>
    </recommendedName>
</protein>
<keyword evidence="3" id="KW-1185">Reference proteome</keyword>
<comment type="caution">
    <text evidence="2">The sequence shown here is derived from an EMBL/GenBank/DDBJ whole genome shotgun (WGS) entry which is preliminary data.</text>
</comment>
<keyword evidence="1" id="KW-1133">Transmembrane helix</keyword>
<evidence type="ECO:0008006" key="4">
    <source>
        <dbReference type="Google" id="ProtNLM"/>
    </source>
</evidence>
<dbReference type="EMBL" id="AVCK01000022">
    <property type="protein sequence ID" value="KFN45847.1"/>
    <property type="molecule type" value="Genomic_DNA"/>
</dbReference>
<evidence type="ECO:0000313" key="2">
    <source>
        <dbReference type="EMBL" id="KFN45847.1"/>
    </source>
</evidence>